<evidence type="ECO:0000313" key="2">
    <source>
        <dbReference type="Proteomes" id="UP000177152"/>
    </source>
</evidence>
<sequence length="504" mass="58491">MRRRIFGIETEYGAAIQAPHGAFTESVTSYTILDLFLKSRYDTGPLHDFFFIQDCFPSIYYSVGPESLPSGYWVGSNGARLYFELQYSGHLPEYSTPECTSIKSVILQTHAGDRILETLRKEALEWERGKPLERRYFKDIFFSRANTAFTRIDTEQKYIGSHENYMTEKRFQPPDIGRREDPKYRGFYNMKSFLLPFLISRVVLHGNGGIRYTPGKGWHFVLSQKAFGISHDSSRITTERQRGIITIRTKEDCPKEFLRLQPVYADSNMAPLSTFLRMGTTHLVLRVLEEHGPPAPLKFDGLNAQWLWVFASDPTLRALAPTVGGGSFTALETQEIYINLVERYVREFSDEERQILELWKKTVSRLHEDPESMSQELDWAIKQKYLRDKFADFENPRARFADFLYGDISERGIYNQLKKRGKVLPLFKNEEELIAHAMVSPESNTRSCVRAGCIREILKKRPDSWRIAWNEVNAKQHKVIMNDPFMTDTEKVRKLQTHLSASEK</sequence>
<proteinExistence type="predicted"/>
<dbReference type="GO" id="GO:0019941">
    <property type="term" value="P:modification-dependent protein catabolic process"/>
    <property type="evidence" value="ECO:0007669"/>
    <property type="project" value="InterPro"/>
</dbReference>
<comment type="caution">
    <text evidence="1">The sequence shown here is derived from an EMBL/GenBank/DDBJ whole genome shotgun (WGS) entry which is preliminary data.</text>
</comment>
<gene>
    <name evidence="1" type="ORF">A2633_02475</name>
</gene>
<evidence type="ECO:0000313" key="1">
    <source>
        <dbReference type="EMBL" id="OGZ95926.1"/>
    </source>
</evidence>
<dbReference type="GO" id="GO:0005524">
    <property type="term" value="F:ATP binding"/>
    <property type="evidence" value="ECO:0007669"/>
    <property type="project" value="TreeGrafter"/>
</dbReference>
<reference evidence="1 2" key="1">
    <citation type="journal article" date="2016" name="Nat. Commun.">
        <title>Thousands of microbial genomes shed light on interconnected biogeochemical processes in an aquifer system.</title>
        <authorList>
            <person name="Anantharaman K."/>
            <person name="Brown C.T."/>
            <person name="Hug L.A."/>
            <person name="Sharon I."/>
            <person name="Castelle C.J."/>
            <person name="Probst A.J."/>
            <person name="Thomas B.C."/>
            <person name="Singh A."/>
            <person name="Wilkins M.J."/>
            <person name="Karaoz U."/>
            <person name="Brodie E.L."/>
            <person name="Williams K.H."/>
            <person name="Hubbard S.S."/>
            <person name="Banfield J.F."/>
        </authorList>
    </citation>
    <scope>NUCLEOTIDE SEQUENCE [LARGE SCALE GENOMIC DNA]</scope>
</reference>
<dbReference type="PANTHER" id="PTHR42307">
    <property type="entry name" value="PUP DEAMIDASE/DEPUPYLASE"/>
    <property type="match status" value="1"/>
</dbReference>
<name>A0A1G2K930_9BACT</name>
<dbReference type="GO" id="GO:0070490">
    <property type="term" value="P:protein pupylation"/>
    <property type="evidence" value="ECO:0007669"/>
    <property type="project" value="TreeGrafter"/>
</dbReference>
<dbReference type="InterPro" id="IPR004347">
    <property type="entry name" value="Pup_ligase/deamidase"/>
</dbReference>
<dbReference type="PANTHER" id="PTHR42307:SF2">
    <property type="entry name" value="PUP DEAMIDASE_DEPUPYLASE"/>
    <property type="match status" value="1"/>
</dbReference>
<dbReference type="GO" id="GO:0010498">
    <property type="term" value="P:proteasomal protein catabolic process"/>
    <property type="evidence" value="ECO:0007669"/>
    <property type="project" value="InterPro"/>
</dbReference>
<accession>A0A1G2K930</accession>
<dbReference type="Proteomes" id="UP000177152">
    <property type="component" value="Unassembled WGS sequence"/>
</dbReference>
<organism evidence="1 2">
    <name type="scientific">Candidatus Sungbacteria bacterium RIFCSPHIGHO2_01_FULL_47_32</name>
    <dbReference type="NCBI Taxonomy" id="1802264"/>
    <lineage>
        <taxon>Bacteria</taxon>
        <taxon>Candidatus Sungiibacteriota</taxon>
    </lineage>
</organism>
<dbReference type="Pfam" id="PF03136">
    <property type="entry name" value="Pup_ligase"/>
    <property type="match status" value="1"/>
</dbReference>
<dbReference type="AlphaFoldDB" id="A0A1G2K930"/>
<protein>
    <submittedName>
        <fullName evidence="1">Uncharacterized protein</fullName>
    </submittedName>
</protein>
<dbReference type="EMBL" id="MHQC01000002">
    <property type="protein sequence ID" value="OGZ95926.1"/>
    <property type="molecule type" value="Genomic_DNA"/>
</dbReference>